<keyword evidence="3" id="KW-1185">Reference proteome</keyword>
<evidence type="ECO:0000313" key="2">
    <source>
        <dbReference type="EMBL" id="RIB24384.1"/>
    </source>
</evidence>
<dbReference type="Pfam" id="PF07534">
    <property type="entry name" value="TLD"/>
    <property type="match status" value="1"/>
</dbReference>
<dbReference type="InterPro" id="IPR006571">
    <property type="entry name" value="TLDc_dom"/>
</dbReference>
<dbReference type="EMBL" id="QKWP01000219">
    <property type="protein sequence ID" value="RIB24384.1"/>
    <property type="molecule type" value="Genomic_DNA"/>
</dbReference>
<dbReference type="GO" id="GO:0005737">
    <property type="term" value="C:cytoplasm"/>
    <property type="evidence" value="ECO:0007669"/>
    <property type="project" value="TreeGrafter"/>
</dbReference>
<proteinExistence type="predicted"/>
<dbReference type="Gene3D" id="3.30.710.10">
    <property type="entry name" value="Potassium Channel Kv1.1, Chain A"/>
    <property type="match status" value="1"/>
</dbReference>
<dbReference type="InterPro" id="IPR011705">
    <property type="entry name" value="BACK"/>
</dbReference>
<evidence type="ECO:0000313" key="3">
    <source>
        <dbReference type="Proteomes" id="UP000266673"/>
    </source>
</evidence>
<protein>
    <recommendedName>
        <fullName evidence="1">TLDc domain-containing protein</fullName>
    </recommendedName>
</protein>
<dbReference type="Proteomes" id="UP000266673">
    <property type="component" value="Unassembled WGS sequence"/>
</dbReference>
<dbReference type="PANTHER" id="PTHR46306:SF1">
    <property type="entry name" value="BTB_POZ DOMAIN-CONTAINING PROTEIN 9"/>
    <property type="match status" value="1"/>
</dbReference>
<dbReference type="AlphaFoldDB" id="A0A397VPG7"/>
<accession>A0A397VPG7</accession>
<feature type="domain" description="TLDc" evidence="1">
    <location>
        <begin position="239"/>
        <end position="410"/>
    </location>
</feature>
<dbReference type="Gene3D" id="1.25.40.420">
    <property type="match status" value="1"/>
</dbReference>
<dbReference type="SUPFAM" id="SSF54695">
    <property type="entry name" value="POZ domain"/>
    <property type="match status" value="1"/>
</dbReference>
<dbReference type="InterPro" id="IPR011333">
    <property type="entry name" value="SKP1/BTB/POZ_sf"/>
</dbReference>
<name>A0A397VPG7_9GLOM</name>
<reference evidence="2 3" key="1">
    <citation type="submission" date="2018-06" db="EMBL/GenBank/DDBJ databases">
        <title>Comparative genomics reveals the genomic features of Rhizophagus irregularis, R. cerebriforme, R. diaphanum and Gigaspora rosea, and their symbiotic lifestyle signature.</title>
        <authorList>
            <person name="Morin E."/>
            <person name="San Clemente H."/>
            <person name="Chen E.C.H."/>
            <person name="De La Providencia I."/>
            <person name="Hainaut M."/>
            <person name="Kuo A."/>
            <person name="Kohler A."/>
            <person name="Murat C."/>
            <person name="Tang N."/>
            <person name="Roy S."/>
            <person name="Loubradou J."/>
            <person name="Henrissat B."/>
            <person name="Grigoriev I.V."/>
            <person name="Corradi N."/>
            <person name="Roux C."/>
            <person name="Martin F.M."/>
        </authorList>
    </citation>
    <scope>NUCLEOTIDE SEQUENCE [LARGE SCALE GENOMIC DNA]</scope>
    <source>
        <strain evidence="2 3">DAOM 194757</strain>
    </source>
</reference>
<dbReference type="InterPro" id="IPR052407">
    <property type="entry name" value="BTB_POZ_domain_cont_9"/>
</dbReference>
<evidence type="ECO:0000259" key="1">
    <source>
        <dbReference type="PROSITE" id="PS51886"/>
    </source>
</evidence>
<comment type="caution">
    <text evidence="2">The sequence shown here is derived from an EMBL/GenBank/DDBJ whole genome shotgun (WGS) entry which is preliminary data.</text>
</comment>
<dbReference type="PANTHER" id="PTHR46306">
    <property type="entry name" value="BTB/POZ DOMAIN-CONTAINING PROTEIN 9"/>
    <property type="match status" value="1"/>
</dbReference>
<dbReference type="PROSITE" id="PS51886">
    <property type="entry name" value="TLDC"/>
    <property type="match status" value="1"/>
</dbReference>
<organism evidence="2 3">
    <name type="scientific">Gigaspora rosea</name>
    <dbReference type="NCBI Taxonomy" id="44941"/>
    <lineage>
        <taxon>Eukaryota</taxon>
        <taxon>Fungi</taxon>
        <taxon>Fungi incertae sedis</taxon>
        <taxon>Mucoromycota</taxon>
        <taxon>Glomeromycotina</taxon>
        <taxon>Glomeromycetes</taxon>
        <taxon>Diversisporales</taxon>
        <taxon>Gigasporaceae</taxon>
        <taxon>Gigaspora</taxon>
    </lineage>
</organism>
<gene>
    <name evidence="2" type="ORF">C2G38_2139271</name>
</gene>
<dbReference type="Pfam" id="PF07707">
    <property type="entry name" value="BACK"/>
    <property type="match status" value="1"/>
</dbReference>
<sequence>MKTINLKHTSIEQFEVIIKYIYGGVILLENQDTSFIFDLLIMANEFLLEELTTFLEKHLIKEKSHWLRLHFTQIYQKSFQNNQFQNLQKWCNDFLVKYPTKIFDSEEFTSLQENALVSLIKRDDLQMEELKIWNYVIKWGIAQNPNLPSSGPEDLTREYFQTLKTTLQNCLPHIRYFQIPGDDIVDKIEPYQAILEKDLWKDIMKRITNPNREISSKILPPRITLKPTLPTRAMEPFSTVINEEYAAEIASWIDKKANPYSIEDNPYEFKLLLRGTRDDFTATTLWKLCDKQENTIVVMKVKDTDEILGGYNPIKWDKSVGSWTKCNDSFIFSLKNGSILSSILSRVKNTKYAIYNNSCYGPCFGAFCAEGDLCMLDQNVTYCSHYAYEIAIRNTKDSFSVSEYEVFQIQKKN</sequence>